<keyword evidence="1" id="KW-1133">Transmembrane helix</keyword>
<evidence type="ECO:0000313" key="2">
    <source>
        <dbReference type="EMBL" id="PTG11814.1"/>
    </source>
</evidence>
<feature type="transmembrane region" description="Helical" evidence="1">
    <location>
        <begin position="7"/>
        <end position="27"/>
    </location>
</feature>
<gene>
    <name evidence="2" type="ORF">BU653_10120</name>
</gene>
<dbReference type="RefSeq" id="WP_107360806.1">
    <property type="nucleotide sequence ID" value="NZ_JAHSUP010000012.1"/>
</dbReference>
<dbReference type="Proteomes" id="UP000242704">
    <property type="component" value="Unassembled WGS sequence"/>
</dbReference>
<feature type="transmembrane region" description="Helical" evidence="1">
    <location>
        <begin position="403"/>
        <end position="426"/>
    </location>
</feature>
<keyword evidence="1" id="KW-0812">Transmembrane</keyword>
<feature type="transmembrane region" description="Helical" evidence="1">
    <location>
        <begin position="178"/>
        <end position="195"/>
    </location>
</feature>
<dbReference type="AlphaFoldDB" id="A0AAE5SXT3"/>
<sequence length="493" mass="57511">MLERVLRYRILIPIIIFYFVMSVLTPLTHDDLEWGTSYGTHMFQTFYETLNGRYLGNTFEVIATRVALFRYLVYVVFAIGIMVVIQKSVDDILGEDHHPNDHMLLLFVLILLIPSTIYSQIYGWFAGFFNYVPAMFASLLILRYCIKLVQHGKLRWWEMLLMMVTAILGQWFMESMTLFNIAMITISAIVYYVKYRKHLKQLFIAFGSAFIGAIVMFTNPQYIKIFGGQSDYQKVSSEDQGLISRMFHTLTTQFPEHIIYQSILILILIAILLGYQVYRSTIPFYVKGLLYLGLASAPLYMLLIRLPLDLDLRLHEAQVAFIDFFIAITFYIALLLSAYYGALPVRIKTYVMVLLLTIPIMVAPLLIVQPIGPRNFYAVFIIYVMVAFVLLRYLRLNGPSWQWLIRLFAVTFATAYVVMFSIISIADHMRLAGIHRAASENPNLTTYHMQRLPFEEYMQRSTPETERRKAIFKDFYEIPQHIKITFPPKQERK</sequence>
<feature type="transmembrane region" description="Helical" evidence="1">
    <location>
        <begin position="289"/>
        <end position="308"/>
    </location>
</feature>
<feature type="transmembrane region" description="Helical" evidence="1">
    <location>
        <begin position="320"/>
        <end position="342"/>
    </location>
</feature>
<comment type="caution">
    <text evidence="2">The sequence shown here is derived from an EMBL/GenBank/DDBJ whole genome shotgun (WGS) entry which is preliminary data.</text>
</comment>
<organism evidence="2 3">
    <name type="scientific">Staphylococcus chromogenes</name>
    <name type="common">Staphylococcus hyicus subsp. chromogenes</name>
    <dbReference type="NCBI Taxonomy" id="46126"/>
    <lineage>
        <taxon>Bacteria</taxon>
        <taxon>Bacillati</taxon>
        <taxon>Bacillota</taxon>
        <taxon>Bacilli</taxon>
        <taxon>Bacillales</taxon>
        <taxon>Staphylococcaceae</taxon>
        <taxon>Staphylococcus</taxon>
    </lineage>
</organism>
<reference evidence="2 3" key="1">
    <citation type="journal article" date="2016" name="Front. Microbiol.">
        <title>Comprehensive Phylogenetic Analysis of Bovine Non-aureus Staphylococci Species Based on Whole-Genome Sequencing.</title>
        <authorList>
            <person name="Naushad S."/>
            <person name="Barkema H.W."/>
            <person name="Luby C."/>
            <person name="Condas L.A."/>
            <person name="Nobrega D.B."/>
            <person name="Carson D.A."/>
            <person name="De Buck J."/>
        </authorList>
    </citation>
    <scope>NUCLEOTIDE SEQUENCE [LARGE SCALE GENOMIC DNA]</scope>
    <source>
        <strain evidence="2 3">SNUC 505</strain>
    </source>
</reference>
<proteinExistence type="predicted"/>
<feature type="transmembrane region" description="Helical" evidence="1">
    <location>
        <begin position="374"/>
        <end position="391"/>
    </location>
</feature>
<dbReference type="EMBL" id="PZBZ01000066">
    <property type="protein sequence ID" value="PTG11814.1"/>
    <property type="molecule type" value="Genomic_DNA"/>
</dbReference>
<accession>A0AAE5SXT3</accession>
<evidence type="ECO:0008006" key="4">
    <source>
        <dbReference type="Google" id="ProtNLM"/>
    </source>
</evidence>
<feature type="transmembrane region" description="Helical" evidence="1">
    <location>
        <begin position="258"/>
        <end position="277"/>
    </location>
</feature>
<protein>
    <recommendedName>
        <fullName evidence="4">Glucosyltransferase</fullName>
    </recommendedName>
</protein>
<keyword evidence="1" id="KW-0472">Membrane</keyword>
<name>A0AAE5SXT3_STACR</name>
<feature type="transmembrane region" description="Helical" evidence="1">
    <location>
        <begin position="71"/>
        <end position="89"/>
    </location>
</feature>
<feature type="transmembrane region" description="Helical" evidence="1">
    <location>
        <begin position="101"/>
        <end position="118"/>
    </location>
</feature>
<feature type="transmembrane region" description="Helical" evidence="1">
    <location>
        <begin position="349"/>
        <end position="368"/>
    </location>
</feature>
<evidence type="ECO:0000313" key="3">
    <source>
        <dbReference type="Proteomes" id="UP000242704"/>
    </source>
</evidence>
<feature type="transmembrane region" description="Helical" evidence="1">
    <location>
        <begin position="202"/>
        <end position="223"/>
    </location>
</feature>
<evidence type="ECO:0000256" key="1">
    <source>
        <dbReference type="SAM" id="Phobius"/>
    </source>
</evidence>